<evidence type="ECO:0000313" key="2">
    <source>
        <dbReference type="EMBL" id="RZT88905.1"/>
    </source>
</evidence>
<organism evidence="2 3">
    <name type="scientific">Pseudonocardia sediminis</name>
    <dbReference type="NCBI Taxonomy" id="1397368"/>
    <lineage>
        <taxon>Bacteria</taxon>
        <taxon>Bacillati</taxon>
        <taxon>Actinomycetota</taxon>
        <taxon>Actinomycetes</taxon>
        <taxon>Pseudonocardiales</taxon>
        <taxon>Pseudonocardiaceae</taxon>
        <taxon>Pseudonocardia</taxon>
    </lineage>
</organism>
<gene>
    <name evidence="2" type="ORF">EV383_5859</name>
</gene>
<feature type="region of interest" description="Disordered" evidence="1">
    <location>
        <begin position="1"/>
        <end position="31"/>
    </location>
</feature>
<dbReference type="AlphaFoldDB" id="A0A4Q7V493"/>
<reference evidence="2 3" key="1">
    <citation type="submission" date="2019-02" db="EMBL/GenBank/DDBJ databases">
        <title>Sequencing the genomes of 1000 actinobacteria strains.</title>
        <authorList>
            <person name="Klenk H.-P."/>
        </authorList>
    </citation>
    <scope>NUCLEOTIDE SEQUENCE [LARGE SCALE GENOMIC DNA]</scope>
    <source>
        <strain evidence="2 3">DSM 45779</strain>
    </source>
</reference>
<evidence type="ECO:0000313" key="3">
    <source>
        <dbReference type="Proteomes" id="UP000291591"/>
    </source>
</evidence>
<dbReference type="EMBL" id="SHKL01000001">
    <property type="protein sequence ID" value="RZT88905.1"/>
    <property type="molecule type" value="Genomic_DNA"/>
</dbReference>
<name>A0A4Q7V493_PSEST</name>
<comment type="caution">
    <text evidence="2">The sequence shown here is derived from an EMBL/GenBank/DDBJ whole genome shotgun (WGS) entry which is preliminary data.</text>
</comment>
<accession>A0A4Q7V493</accession>
<proteinExistence type="predicted"/>
<keyword evidence="3" id="KW-1185">Reference proteome</keyword>
<dbReference type="Proteomes" id="UP000291591">
    <property type="component" value="Unassembled WGS sequence"/>
</dbReference>
<evidence type="ECO:0000256" key="1">
    <source>
        <dbReference type="SAM" id="MobiDB-lite"/>
    </source>
</evidence>
<sequence length="31" mass="3450">MQTTDTRAEATQADRGEAFDVDETHIVRGLD</sequence>
<protein>
    <submittedName>
        <fullName evidence="2">Uncharacterized protein</fullName>
    </submittedName>
</protein>